<comment type="subcellular location">
    <subcellularLocation>
        <location evidence="1">Cell membrane</location>
        <topology evidence="1">Multi-pass membrane protein</topology>
    </subcellularLocation>
</comment>
<evidence type="ECO:0000256" key="9">
    <source>
        <dbReference type="ARBA" id="ARBA00025439"/>
    </source>
</evidence>
<dbReference type="EMBL" id="FMJD01000007">
    <property type="protein sequence ID" value="SCM75783.1"/>
    <property type="molecule type" value="Genomic_DNA"/>
</dbReference>
<dbReference type="AlphaFoldDB" id="A0A212LE01"/>
<feature type="transmembrane region" description="Helical" evidence="11">
    <location>
        <begin position="307"/>
        <end position="327"/>
    </location>
</feature>
<dbReference type="GO" id="GO:0005886">
    <property type="term" value="C:plasma membrane"/>
    <property type="evidence" value="ECO:0007669"/>
    <property type="project" value="UniProtKB-SubCell"/>
</dbReference>
<feature type="transmembrane region" description="Helical" evidence="11">
    <location>
        <begin position="63"/>
        <end position="79"/>
    </location>
</feature>
<gene>
    <name evidence="12" type="primary">rhaQ</name>
    <name evidence="12" type="ORF">KL86PLE_30230</name>
</gene>
<organism evidence="12">
    <name type="scientific">uncultured Pleomorphomonas sp</name>
    <dbReference type="NCBI Taxonomy" id="442121"/>
    <lineage>
        <taxon>Bacteria</taxon>
        <taxon>Pseudomonadati</taxon>
        <taxon>Pseudomonadota</taxon>
        <taxon>Alphaproteobacteria</taxon>
        <taxon>Hyphomicrobiales</taxon>
        <taxon>Pleomorphomonadaceae</taxon>
        <taxon>Pleomorphomonas</taxon>
        <taxon>environmental samples</taxon>
    </lineage>
</organism>
<sequence>MSDQSAILSPRHIPDRLDGPFKRALKSWETLLLAVAIAIAIANSLASPYFLDPWNLSDATFNFTEKAIIALAMTFVIVTGEIDLSVASIIALASTAMGAAAEAGAGTPLLLLIGLGTGLCCGLFNGFLVARLGLPAIVATIGTMSLYRGIAYVVLGDQVYKNYPADFAVFGQGYAFWIFSIEFVTFLVLALIAGVVLHKTIFGRQVYAVGNNALAASFSGVKVRRIKFIVFLMTGVAAGLASVMLTSRLGSTRPSIAVGWELDAVTMAVLGGVGINGGTGNILGVVIAAFVMGLVTFGLGLLNVPGIVMSIFMGLMLILVIALPLVVQRINNRRR</sequence>
<evidence type="ECO:0000256" key="11">
    <source>
        <dbReference type="SAM" id="Phobius"/>
    </source>
</evidence>
<feature type="transmembrane region" description="Helical" evidence="11">
    <location>
        <begin position="282"/>
        <end position="301"/>
    </location>
</feature>
<proteinExistence type="predicted"/>
<dbReference type="GO" id="GO:0022857">
    <property type="term" value="F:transmembrane transporter activity"/>
    <property type="evidence" value="ECO:0007669"/>
    <property type="project" value="InterPro"/>
</dbReference>
<name>A0A212LE01_9HYPH</name>
<feature type="transmembrane region" description="Helical" evidence="11">
    <location>
        <begin position="175"/>
        <end position="197"/>
    </location>
</feature>
<dbReference type="Pfam" id="PF02653">
    <property type="entry name" value="BPD_transp_2"/>
    <property type="match status" value="1"/>
</dbReference>
<comment type="subunit">
    <text evidence="2">The complex is composed of two ATP-binding proteins (LsrA), two transmembrane proteins (LsrC and LsrD) and a solute-binding protein (LsrB).</text>
</comment>
<feature type="transmembrane region" description="Helical" evidence="11">
    <location>
        <begin position="31"/>
        <end position="51"/>
    </location>
</feature>
<keyword evidence="8 11" id="KW-0472">Membrane</keyword>
<evidence type="ECO:0000256" key="10">
    <source>
        <dbReference type="ARBA" id="ARBA00039381"/>
    </source>
</evidence>
<feature type="transmembrane region" description="Helical" evidence="11">
    <location>
        <begin position="109"/>
        <end position="129"/>
    </location>
</feature>
<keyword evidence="5" id="KW-0997">Cell inner membrane</keyword>
<protein>
    <recommendedName>
        <fullName evidence="10">Autoinducer 2 import system permease protein LsrD</fullName>
    </recommendedName>
</protein>
<evidence type="ECO:0000256" key="1">
    <source>
        <dbReference type="ARBA" id="ARBA00004651"/>
    </source>
</evidence>
<evidence type="ECO:0000256" key="6">
    <source>
        <dbReference type="ARBA" id="ARBA00022692"/>
    </source>
</evidence>
<feature type="transmembrane region" description="Helical" evidence="11">
    <location>
        <begin position="136"/>
        <end position="155"/>
    </location>
</feature>
<evidence type="ECO:0000256" key="8">
    <source>
        <dbReference type="ARBA" id="ARBA00023136"/>
    </source>
</evidence>
<keyword evidence="3" id="KW-0813">Transport</keyword>
<dbReference type="RefSeq" id="WP_100080969.1">
    <property type="nucleotide sequence ID" value="NZ_LT608334.1"/>
</dbReference>
<evidence type="ECO:0000313" key="12">
    <source>
        <dbReference type="EMBL" id="SCM75783.1"/>
    </source>
</evidence>
<accession>A0A212LE01</accession>
<dbReference type="PANTHER" id="PTHR32196:SF71">
    <property type="entry name" value="AUTOINDUCER 2 IMPORT SYSTEM PERMEASE PROTEIN LSRD"/>
    <property type="match status" value="1"/>
</dbReference>
<dbReference type="InterPro" id="IPR001851">
    <property type="entry name" value="ABC_transp_permease"/>
</dbReference>
<evidence type="ECO:0000256" key="7">
    <source>
        <dbReference type="ARBA" id="ARBA00022989"/>
    </source>
</evidence>
<keyword evidence="7 11" id="KW-1133">Transmembrane helix</keyword>
<dbReference type="PANTHER" id="PTHR32196">
    <property type="entry name" value="ABC TRANSPORTER PERMEASE PROTEIN YPHD-RELATED-RELATED"/>
    <property type="match status" value="1"/>
</dbReference>
<evidence type="ECO:0000256" key="2">
    <source>
        <dbReference type="ARBA" id="ARBA00011262"/>
    </source>
</evidence>
<keyword evidence="6 11" id="KW-0812">Transmembrane</keyword>
<feature type="transmembrane region" description="Helical" evidence="11">
    <location>
        <begin position="257"/>
        <end position="275"/>
    </location>
</feature>
<evidence type="ECO:0000256" key="5">
    <source>
        <dbReference type="ARBA" id="ARBA00022519"/>
    </source>
</evidence>
<keyword evidence="4" id="KW-1003">Cell membrane</keyword>
<dbReference type="CDD" id="cd06579">
    <property type="entry name" value="TM_PBP1_transp_AraH_like"/>
    <property type="match status" value="1"/>
</dbReference>
<feature type="transmembrane region" description="Helical" evidence="11">
    <location>
        <begin position="228"/>
        <end position="245"/>
    </location>
</feature>
<evidence type="ECO:0000256" key="3">
    <source>
        <dbReference type="ARBA" id="ARBA00022448"/>
    </source>
</evidence>
<evidence type="ECO:0000256" key="4">
    <source>
        <dbReference type="ARBA" id="ARBA00022475"/>
    </source>
</evidence>
<comment type="function">
    <text evidence="9">Part of the ABC transporter complex LsrABCD involved in autoinducer 2 (AI-2) import. Probably responsible for the translocation of the substrate across the membrane.</text>
</comment>
<reference evidence="12" key="1">
    <citation type="submission" date="2016-08" db="EMBL/GenBank/DDBJ databases">
        <authorList>
            <person name="Seilhamer J.J."/>
        </authorList>
    </citation>
    <scope>NUCLEOTIDE SEQUENCE</scope>
    <source>
        <strain evidence="12">86</strain>
    </source>
</reference>